<gene>
    <name evidence="2" type="ORF">LWC34_24825</name>
</gene>
<evidence type="ECO:0000313" key="3">
    <source>
        <dbReference type="Proteomes" id="UP001521150"/>
    </source>
</evidence>
<feature type="signal peptide" evidence="1">
    <location>
        <begin position="1"/>
        <end position="19"/>
    </location>
</feature>
<dbReference type="RefSeq" id="WP_233727544.1">
    <property type="nucleotide sequence ID" value="NZ_JAJVCN010000002.1"/>
</dbReference>
<keyword evidence="3" id="KW-1185">Reference proteome</keyword>
<accession>A0ABS8ZER1</accession>
<comment type="caution">
    <text evidence="2">The sequence shown here is derived from an EMBL/GenBank/DDBJ whole genome shotgun (WGS) entry which is preliminary data.</text>
</comment>
<reference evidence="2 3" key="1">
    <citation type="submission" date="2021-12" db="EMBL/GenBank/DDBJ databases">
        <title>Genome sequence of Kibdelosporangium philippinense ATCC 49844.</title>
        <authorList>
            <person name="Fedorov E.A."/>
            <person name="Omeragic M."/>
            <person name="Shalygina K.F."/>
            <person name="Maclea K.S."/>
        </authorList>
    </citation>
    <scope>NUCLEOTIDE SEQUENCE [LARGE SCALE GENOMIC DNA]</scope>
    <source>
        <strain evidence="2 3">ATCC 49844</strain>
    </source>
</reference>
<evidence type="ECO:0000256" key="1">
    <source>
        <dbReference type="SAM" id="SignalP"/>
    </source>
</evidence>
<feature type="chain" id="PRO_5045719452" description="DUF4352 domain-containing protein" evidence="1">
    <location>
        <begin position="20"/>
        <end position="91"/>
    </location>
</feature>
<proteinExistence type="predicted"/>
<sequence>MRHVLAALAALVACKPSEAAFPQNAARAVKVTYKITNGTDKPFSPSVLSVGSDVQFAGAKAETLIDVDGPCKAGLAWSRPLSCRARLSATT</sequence>
<evidence type="ECO:0008006" key="4">
    <source>
        <dbReference type="Google" id="ProtNLM"/>
    </source>
</evidence>
<evidence type="ECO:0000313" key="2">
    <source>
        <dbReference type="EMBL" id="MCE7006032.1"/>
    </source>
</evidence>
<keyword evidence="1" id="KW-0732">Signal</keyword>
<organism evidence="2 3">
    <name type="scientific">Kibdelosporangium philippinense</name>
    <dbReference type="NCBI Taxonomy" id="211113"/>
    <lineage>
        <taxon>Bacteria</taxon>
        <taxon>Bacillati</taxon>
        <taxon>Actinomycetota</taxon>
        <taxon>Actinomycetes</taxon>
        <taxon>Pseudonocardiales</taxon>
        <taxon>Pseudonocardiaceae</taxon>
        <taxon>Kibdelosporangium</taxon>
    </lineage>
</organism>
<name>A0ABS8ZER1_9PSEU</name>
<dbReference type="EMBL" id="JAJVCN010000002">
    <property type="protein sequence ID" value="MCE7006032.1"/>
    <property type="molecule type" value="Genomic_DNA"/>
</dbReference>
<dbReference type="Proteomes" id="UP001521150">
    <property type="component" value="Unassembled WGS sequence"/>
</dbReference>
<protein>
    <recommendedName>
        <fullName evidence="4">DUF4352 domain-containing protein</fullName>
    </recommendedName>
</protein>